<evidence type="ECO:0000313" key="6">
    <source>
        <dbReference type="Proteomes" id="UP001215231"/>
    </source>
</evidence>
<dbReference type="InterPro" id="IPR011006">
    <property type="entry name" value="CheY-like_superfamily"/>
</dbReference>
<dbReference type="InterPro" id="IPR000160">
    <property type="entry name" value="GGDEF_dom"/>
</dbReference>
<reference evidence="5 6" key="1">
    <citation type="journal article" date="2022" name="Mar. Drugs">
        <title>Bioassay-Guided Fractionation Leads to the Detection of Cholic Acid Generated by the Rare Thalassomonas sp.</title>
        <authorList>
            <person name="Pheiffer F."/>
            <person name="Schneider Y.K."/>
            <person name="Hansen E.H."/>
            <person name="Andersen J.H."/>
            <person name="Isaksson J."/>
            <person name="Busche T."/>
            <person name="R C."/>
            <person name="Kalinowski J."/>
            <person name="Zyl L.V."/>
            <person name="Trindade M."/>
        </authorList>
    </citation>
    <scope>NUCLEOTIDE SEQUENCE [LARGE SCALE GENOMIC DNA]</scope>
    <source>
        <strain evidence="5 6">A5K-61T</strain>
    </source>
</reference>
<dbReference type="Gene3D" id="3.40.50.2300">
    <property type="match status" value="1"/>
</dbReference>
<dbReference type="SUPFAM" id="SSF55073">
    <property type="entry name" value="Nucleotide cyclase"/>
    <property type="match status" value="1"/>
</dbReference>
<dbReference type="Proteomes" id="UP001215231">
    <property type="component" value="Chromosome"/>
</dbReference>
<dbReference type="PANTHER" id="PTHR44757">
    <property type="entry name" value="DIGUANYLATE CYCLASE DGCP"/>
    <property type="match status" value="1"/>
</dbReference>
<accession>A0ABY7VJY8</accession>
<dbReference type="Pfam" id="PF00072">
    <property type="entry name" value="Response_reg"/>
    <property type="match status" value="1"/>
</dbReference>
<evidence type="ECO:0000256" key="1">
    <source>
        <dbReference type="PROSITE-ProRule" id="PRU00169"/>
    </source>
</evidence>
<feature type="domain" description="EAL" evidence="3">
    <location>
        <begin position="343"/>
        <end position="597"/>
    </location>
</feature>
<organism evidence="5 6">
    <name type="scientific">Thalassomonas haliotis</name>
    <dbReference type="NCBI Taxonomy" id="485448"/>
    <lineage>
        <taxon>Bacteria</taxon>
        <taxon>Pseudomonadati</taxon>
        <taxon>Pseudomonadota</taxon>
        <taxon>Gammaproteobacteria</taxon>
        <taxon>Alteromonadales</taxon>
        <taxon>Colwelliaceae</taxon>
        <taxon>Thalassomonas</taxon>
    </lineage>
</organism>
<dbReference type="SMART" id="SM00448">
    <property type="entry name" value="REC"/>
    <property type="match status" value="1"/>
</dbReference>
<sequence length="609" mass="69127">MMHYHTEHFNLLIVAPSEAERALYSTMVREFGFNVTIFEVMTGQSAVDVIKQNTFGCILLSNELPDMNAQLVLAMIQEGPTLSIPVIVLTSTDLEDLALELMESGATDYIPKSQCIPLVLNKAILYALARGQYRKAQIDFQKAEIKSIEHELLKERNIALEEANEKLQQLAMRDPLTALPNRNYLKQQLEQTLLHAERARQRCGLLYFDLDYFKYVNDTYGHQVGDELLLAVTKRVKQVIRQKDVLARIGGDEFVLLIDDANEAAFFGIIAAKICRTLRAEFIIQGFELHISCSIGIATYPHSGMDYEELMKNADSAMYRAKESGRNNYKFFSVEMNMHVDQQFAIERDLRLALEQEQLQLYYQPKFNLASKEVVGAEALVRWNHPSKGFLRPDSFLEIAEQSELIIDLGDWVRGEICRQLAQWQASGLELVRMSINVADKECAKNRVLQNTLEQVMLYGIDAKLLELELTEETLTKGIRNEITDFKILEHMDIQLAIDDFGTGNTSFQCLQELPIDVLKIDKEFTQQLAGNAKVAAITTTIIDLAKRLDISCIAEGVENEEQVAFLRENGCEYAQGYFFSEPLAADDFALLLKKASYSDSKHLVLEQS</sequence>
<dbReference type="InterPro" id="IPR043128">
    <property type="entry name" value="Rev_trsase/Diguanyl_cyclase"/>
</dbReference>
<dbReference type="SMART" id="SM00267">
    <property type="entry name" value="GGDEF"/>
    <property type="match status" value="1"/>
</dbReference>
<evidence type="ECO:0000259" key="2">
    <source>
        <dbReference type="PROSITE" id="PS50110"/>
    </source>
</evidence>
<feature type="domain" description="GGDEF" evidence="4">
    <location>
        <begin position="201"/>
        <end position="334"/>
    </location>
</feature>
<dbReference type="InterPro" id="IPR035919">
    <property type="entry name" value="EAL_sf"/>
</dbReference>
<evidence type="ECO:0000259" key="3">
    <source>
        <dbReference type="PROSITE" id="PS50883"/>
    </source>
</evidence>
<dbReference type="PROSITE" id="PS50887">
    <property type="entry name" value="GGDEF"/>
    <property type="match status" value="1"/>
</dbReference>
<dbReference type="Pfam" id="PF00563">
    <property type="entry name" value="EAL"/>
    <property type="match status" value="1"/>
</dbReference>
<dbReference type="Gene3D" id="3.30.70.270">
    <property type="match status" value="1"/>
</dbReference>
<dbReference type="InterPro" id="IPR052155">
    <property type="entry name" value="Biofilm_reg_signaling"/>
</dbReference>
<dbReference type="SUPFAM" id="SSF141868">
    <property type="entry name" value="EAL domain-like"/>
    <property type="match status" value="1"/>
</dbReference>
<dbReference type="CDD" id="cd00156">
    <property type="entry name" value="REC"/>
    <property type="match status" value="1"/>
</dbReference>
<feature type="domain" description="Response regulatory" evidence="2">
    <location>
        <begin position="10"/>
        <end position="127"/>
    </location>
</feature>
<protein>
    <submittedName>
        <fullName evidence="5">EAL domain-containing protein</fullName>
    </submittedName>
</protein>
<dbReference type="RefSeq" id="WP_274054271.1">
    <property type="nucleotide sequence ID" value="NZ_CP059693.1"/>
</dbReference>
<dbReference type="Gene3D" id="3.20.20.450">
    <property type="entry name" value="EAL domain"/>
    <property type="match status" value="1"/>
</dbReference>
<proteinExistence type="predicted"/>
<dbReference type="CDD" id="cd01948">
    <property type="entry name" value="EAL"/>
    <property type="match status" value="1"/>
</dbReference>
<keyword evidence="6" id="KW-1185">Reference proteome</keyword>
<evidence type="ECO:0000313" key="5">
    <source>
        <dbReference type="EMBL" id="WDE13828.1"/>
    </source>
</evidence>
<dbReference type="InterPro" id="IPR001633">
    <property type="entry name" value="EAL_dom"/>
</dbReference>
<dbReference type="InterPro" id="IPR029787">
    <property type="entry name" value="Nucleotide_cyclase"/>
</dbReference>
<dbReference type="SMART" id="SM00052">
    <property type="entry name" value="EAL"/>
    <property type="match status" value="1"/>
</dbReference>
<dbReference type="CDD" id="cd01949">
    <property type="entry name" value="GGDEF"/>
    <property type="match status" value="1"/>
</dbReference>
<dbReference type="PROSITE" id="PS50110">
    <property type="entry name" value="RESPONSE_REGULATORY"/>
    <property type="match status" value="1"/>
</dbReference>
<evidence type="ECO:0000259" key="4">
    <source>
        <dbReference type="PROSITE" id="PS50887"/>
    </source>
</evidence>
<dbReference type="PROSITE" id="PS50883">
    <property type="entry name" value="EAL"/>
    <property type="match status" value="1"/>
</dbReference>
<dbReference type="Pfam" id="PF00990">
    <property type="entry name" value="GGDEF"/>
    <property type="match status" value="1"/>
</dbReference>
<dbReference type="PANTHER" id="PTHR44757:SF2">
    <property type="entry name" value="BIOFILM ARCHITECTURE MAINTENANCE PROTEIN MBAA"/>
    <property type="match status" value="1"/>
</dbReference>
<dbReference type="NCBIfam" id="TIGR00254">
    <property type="entry name" value="GGDEF"/>
    <property type="match status" value="1"/>
</dbReference>
<dbReference type="SUPFAM" id="SSF52172">
    <property type="entry name" value="CheY-like"/>
    <property type="match status" value="1"/>
</dbReference>
<gene>
    <name evidence="5" type="ORF">H3N35_10540</name>
</gene>
<dbReference type="EMBL" id="CP059693">
    <property type="protein sequence ID" value="WDE13828.1"/>
    <property type="molecule type" value="Genomic_DNA"/>
</dbReference>
<comment type="caution">
    <text evidence="1">Lacks conserved residue(s) required for the propagation of feature annotation.</text>
</comment>
<dbReference type="InterPro" id="IPR001789">
    <property type="entry name" value="Sig_transdc_resp-reg_receiver"/>
</dbReference>
<name>A0ABY7VJY8_9GAMM</name>